<dbReference type="Pfam" id="PF11913">
    <property type="entry name" value="DUF3431"/>
    <property type="match status" value="1"/>
</dbReference>
<protein>
    <submittedName>
        <fullName evidence="2">Uncharacterized protein</fullName>
    </submittedName>
</protein>
<dbReference type="OrthoDB" id="28755at2759"/>
<dbReference type="InterPro" id="IPR021838">
    <property type="entry name" value="DUF3431"/>
</dbReference>
<accession>A0A9P4MA28</accession>
<feature type="chain" id="PRO_5040334417" evidence="1">
    <location>
        <begin position="19"/>
        <end position="262"/>
    </location>
</feature>
<name>A0A9P4MA28_9PEZI</name>
<organism evidence="2 3">
    <name type="scientific">Rhizodiscina lignyota</name>
    <dbReference type="NCBI Taxonomy" id="1504668"/>
    <lineage>
        <taxon>Eukaryota</taxon>
        <taxon>Fungi</taxon>
        <taxon>Dikarya</taxon>
        <taxon>Ascomycota</taxon>
        <taxon>Pezizomycotina</taxon>
        <taxon>Dothideomycetes</taxon>
        <taxon>Pleosporomycetidae</taxon>
        <taxon>Aulographales</taxon>
        <taxon>Rhizodiscinaceae</taxon>
        <taxon>Rhizodiscina</taxon>
    </lineage>
</organism>
<dbReference type="PANTHER" id="PTHR37490:SF1">
    <property type="entry name" value="GLYCOSYLTRANSFERASE 2-LIKE DOMAIN-CONTAINING PROTEIN"/>
    <property type="match status" value="1"/>
</dbReference>
<reference evidence="2" key="1">
    <citation type="journal article" date="2020" name="Stud. Mycol.">
        <title>101 Dothideomycetes genomes: a test case for predicting lifestyles and emergence of pathogens.</title>
        <authorList>
            <person name="Haridas S."/>
            <person name="Albert R."/>
            <person name="Binder M."/>
            <person name="Bloem J."/>
            <person name="Labutti K."/>
            <person name="Salamov A."/>
            <person name="Andreopoulos B."/>
            <person name="Baker S."/>
            <person name="Barry K."/>
            <person name="Bills G."/>
            <person name="Bluhm B."/>
            <person name="Cannon C."/>
            <person name="Castanera R."/>
            <person name="Culley D."/>
            <person name="Daum C."/>
            <person name="Ezra D."/>
            <person name="Gonzalez J."/>
            <person name="Henrissat B."/>
            <person name="Kuo A."/>
            <person name="Liang C."/>
            <person name="Lipzen A."/>
            <person name="Lutzoni F."/>
            <person name="Magnuson J."/>
            <person name="Mondo S."/>
            <person name="Nolan M."/>
            <person name="Ohm R."/>
            <person name="Pangilinan J."/>
            <person name="Park H.-J."/>
            <person name="Ramirez L."/>
            <person name="Alfaro M."/>
            <person name="Sun H."/>
            <person name="Tritt A."/>
            <person name="Yoshinaga Y."/>
            <person name="Zwiers L.-H."/>
            <person name="Turgeon B."/>
            <person name="Goodwin S."/>
            <person name="Spatafora J."/>
            <person name="Crous P."/>
            <person name="Grigoriev I."/>
        </authorList>
    </citation>
    <scope>NUCLEOTIDE SEQUENCE</scope>
    <source>
        <strain evidence="2">CBS 133067</strain>
    </source>
</reference>
<gene>
    <name evidence="2" type="ORF">NA57DRAFT_52342</name>
</gene>
<keyword evidence="3" id="KW-1185">Reference proteome</keyword>
<comment type="caution">
    <text evidence="2">The sequence shown here is derived from an EMBL/GenBank/DDBJ whole genome shotgun (WGS) entry which is preliminary data.</text>
</comment>
<dbReference type="PANTHER" id="PTHR37490">
    <property type="entry name" value="EXPRESSED PROTEIN"/>
    <property type="match status" value="1"/>
</dbReference>
<keyword evidence="1" id="KW-0732">Signal</keyword>
<dbReference type="EMBL" id="ML978122">
    <property type="protein sequence ID" value="KAF2102790.1"/>
    <property type="molecule type" value="Genomic_DNA"/>
</dbReference>
<evidence type="ECO:0000256" key="1">
    <source>
        <dbReference type="SAM" id="SignalP"/>
    </source>
</evidence>
<feature type="signal peptide" evidence="1">
    <location>
        <begin position="1"/>
        <end position="18"/>
    </location>
</feature>
<evidence type="ECO:0000313" key="2">
    <source>
        <dbReference type="EMBL" id="KAF2102790.1"/>
    </source>
</evidence>
<evidence type="ECO:0000313" key="3">
    <source>
        <dbReference type="Proteomes" id="UP000799772"/>
    </source>
</evidence>
<sequence length="262" mass="29652">MRWLSTAALLALIGSAFAADNTASSTSFIPPAPTQLGIVCARFSEDLRIWLPFEKNTYVYDKGTFVDANDTVKHEDFRSYVKLNNTGREEKTYLYHILTHWNDLDDITLFTQASPDLAAPAANTTTQMVEIALHTKEDEVNNINPDLFHALAEWKTINWSSPFEAGWITASQLSSLTRVPYTMGEYFQYVLGQPHPTAILATHGGIAAVTRDTIKKNPKEVYERAFQRFEESPFVNTEVGFYQERLLAPMFSKRYWLGPVGQ</sequence>
<dbReference type="AlphaFoldDB" id="A0A9P4MA28"/>
<dbReference type="Proteomes" id="UP000799772">
    <property type="component" value="Unassembled WGS sequence"/>
</dbReference>
<proteinExistence type="predicted"/>